<dbReference type="OrthoDB" id="9796287at2"/>
<dbReference type="STRING" id="395493.BegalDRAFT_3500"/>
<dbReference type="PANTHER" id="PTHR22602:SF0">
    <property type="entry name" value="TRANSFERASE CAF17, MITOCHONDRIAL-RELATED"/>
    <property type="match status" value="1"/>
</dbReference>
<evidence type="ECO:0000313" key="3">
    <source>
        <dbReference type="Proteomes" id="UP000005744"/>
    </source>
</evidence>
<reference evidence="2 3" key="1">
    <citation type="submission" date="2011-11" db="EMBL/GenBank/DDBJ databases">
        <title>Improved High-Quality Draft sequence of Beggiatoa alba B18lD.</title>
        <authorList>
            <consortium name="US DOE Joint Genome Institute"/>
            <person name="Lucas S."/>
            <person name="Han J."/>
            <person name="Lapidus A."/>
            <person name="Cheng J.-F."/>
            <person name="Goodwin L."/>
            <person name="Pitluck S."/>
            <person name="Peters L."/>
            <person name="Mikhailova N."/>
            <person name="Held B."/>
            <person name="Detter J.C."/>
            <person name="Han C."/>
            <person name="Tapia R."/>
            <person name="Land M."/>
            <person name="Hauser L."/>
            <person name="Kyrpides N."/>
            <person name="Ivanova N."/>
            <person name="Pagani I."/>
            <person name="Samuel K."/>
            <person name="Teske A."/>
            <person name="Mueller J."/>
            <person name="Woyke T."/>
        </authorList>
    </citation>
    <scope>NUCLEOTIDE SEQUENCE [LARGE SCALE GENOMIC DNA]</scope>
    <source>
        <strain evidence="2 3">B18LD</strain>
    </source>
</reference>
<dbReference type="PIRSF" id="PIRSF006487">
    <property type="entry name" value="GcvT"/>
    <property type="match status" value="1"/>
</dbReference>
<dbReference type="InterPro" id="IPR029043">
    <property type="entry name" value="GcvT/YgfZ_C"/>
</dbReference>
<dbReference type="InterPro" id="IPR045179">
    <property type="entry name" value="YgfZ/GcvT"/>
</dbReference>
<evidence type="ECO:0000313" key="2">
    <source>
        <dbReference type="EMBL" id="EIJ44310.1"/>
    </source>
</evidence>
<keyword evidence="3" id="KW-1185">Reference proteome</keyword>
<dbReference type="SUPFAM" id="SSF101790">
    <property type="entry name" value="Aminomethyltransferase beta-barrel domain"/>
    <property type="match status" value="1"/>
</dbReference>
<dbReference type="eggNOG" id="COG0354">
    <property type="taxonomic scope" value="Bacteria"/>
</dbReference>
<protein>
    <submittedName>
        <fullName evidence="2">Folate-binding protein YgfZ</fullName>
    </submittedName>
</protein>
<accession>I3CL17</accession>
<sequence>MEQWTQFLQQKGAQWDARNVLNFGQPNVEQQAVLTQDVLMDLSAYGLLQVTGNDAEKFLQGQFTNDVRQVNGQRSQLSAWCNAKGRVLYTFHLIKRNNDYLIFLPYEGLEAVQKRLKMFVLRADVQFTDVSEQLVSISIAGNHSVQYLSEALGFAVPQESNMSITQGQYTVVRIAGQTPRYLVIADSETQCQTWQTLTAKSVRAVGSSAWQLLNILAGIPQITTNLADQFVPQMLNYQAIGGINFKKGCYAGQEIVARMQYLATLKQRLYLIRLPADCTPQIGDDFYGVMDVQSIGKLVNVQAHPEGGYIGLAVLSIEQAESNPVSLQKVGGATAQLLNLPYDPSATMAA</sequence>
<dbReference type="NCBIfam" id="TIGR03317">
    <property type="entry name" value="ygfZ_signature"/>
    <property type="match status" value="1"/>
</dbReference>
<proteinExistence type="predicted"/>
<dbReference type="InterPro" id="IPR006222">
    <property type="entry name" value="GCVT_N"/>
</dbReference>
<name>I3CL17_9GAMM</name>
<dbReference type="HOGENOM" id="CLU_007884_6_2_6"/>
<dbReference type="AlphaFoldDB" id="I3CL17"/>
<dbReference type="Proteomes" id="UP000005744">
    <property type="component" value="Unassembled WGS sequence"/>
</dbReference>
<dbReference type="RefSeq" id="WP_002692263.1">
    <property type="nucleotide sequence ID" value="NZ_JH600070.1"/>
</dbReference>
<dbReference type="PANTHER" id="PTHR22602">
    <property type="entry name" value="TRANSFERASE CAF17, MITOCHONDRIAL-RELATED"/>
    <property type="match status" value="1"/>
</dbReference>
<evidence type="ECO:0000259" key="1">
    <source>
        <dbReference type="Pfam" id="PF01571"/>
    </source>
</evidence>
<gene>
    <name evidence="2" type="ORF">BegalDRAFT_3500</name>
</gene>
<dbReference type="SUPFAM" id="SSF103025">
    <property type="entry name" value="Folate-binding domain"/>
    <property type="match status" value="1"/>
</dbReference>
<dbReference type="Gene3D" id="2.40.30.160">
    <property type="match status" value="1"/>
</dbReference>
<dbReference type="GO" id="GO:0016226">
    <property type="term" value="P:iron-sulfur cluster assembly"/>
    <property type="evidence" value="ECO:0007669"/>
    <property type="project" value="TreeGrafter"/>
</dbReference>
<organism evidence="2 3">
    <name type="scientific">Beggiatoa alba B18LD</name>
    <dbReference type="NCBI Taxonomy" id="395493"/>
    <lineage>
        <taxon>Bacteria</taxon>
        <taxon>Pseudomonadati</taxon>
        <taxon>Pseudomonadota</taxon>
        <taxon>Gammaproteobacteria</taxon>
        <taxon>Thiotrichales</taxon>
        <taxon>Thiotrichaceae</taxon>
        <taxon>Beggiatoa</taxon>
    </lineage>
</organism>
<dbReference type="Pfam" id="PF01571">
    <property type="entry name" value="GCV_T"/>
    <property type="match status" value="1"/>
</dbReference>
<dbReference type="EMBL" id="JH600070">
    <property type="protein sequence ID" value="EIJ44310.1"/>
    <property type="molecule type" value="Genomic_DNA"/>
</dbReference>
<dbReference type="Gene3D" id="3.30.70.1630">
    <property type="match status" value="1"/>
</dbReference>
<feature type="domain" description="GCVT N-terminal" evidence="1">
    <location>
        <begin position="27"/>
        <end position="172"/>
    </location>
</feature>
<dbReference type="InterPro" id="IPR017703">
    <property type="entry name" value="YgfZ/GCV_T_CS"/>
</dbReference>
<dbReference type="Gene3D" id="3.30.70.1400">
    <property type="entry name" value="Aminomethyltransferase beta-barrel domains"/>
    <property type="match status" value="1"/>
</dbReference>